<dbReference type="PANTHER" id="PTHR33254:SF16">
    <property type="entry name" value="BLR3842 PROTEIN"/>
    <property type="match status" value="1"/>
</dbReference>
<dbReference type="InterPro" id="IPR005493">
    <property type="entry name" value="RraA/RraA-like"/>
</dbReference>
<protein>
    <recommendedName>
        <fullName evidence="7">Putative 4-hydroxy-4-methyl-2-oxoglutarate aldolase</fullName>
        <ecNumber evidence="6">4.1.1.112</ecNumber>
        <ecNumber evidence="5">4.1.3.17</ecNumber>
    </recommendedName>
    <alternativeName>
        <fullName evidence="10">Oxaloacetate decarboxylase</fullName>
    </alternativeName>
    <alternativeName>
        <fullName evidence="9">RraA-like protein</fullName>
    </alternativeName>
</protein>
<comment type="subunit">
    <text evidence="4">Homotrimer.</text>
</comment>
<dbReference type="EC" id="4.1.1.112" evidence="6"/>
<organism evidence="13 14">
    <name type="scientific">Leifsonia tongyongensis</name>
    <dbReference type="NCBI Taxonomy" id="1268043"/>
    <lineage>
        <taxon>Bacteria</taxon>
        <taxon>Bacillati</taxon>
        <taxon>Actinomycetota</taxon>
        <taxon>Actinomycetes</taxon>
        <taxon>Micrococcales</taxon>
        <taxon>Microbacteriaceae</taxon>
        <taxon>Leifsonia</taxon>
    </lineage>
</organism>
<dbReference type="Pfam" id="PF03737">
    <property type="entry name" value="RraA-like"/>
    <property type="match status" value="1"/>
</dbReference>
<evidence type="ECO:0000256" key="8">
    <source>
        <dbReference type="ARBA" id="ARBA00025046"/>
    </source>
</evidence>
<dbReference type="GO" id="GO:0047443">
    <property type="term" value="F:4-hydroxy-4-methyl-2-oxoglutarate aldolase activity"/>
    <property type="evidence" value="ECO:0007669"/>
    <property type="project" value="UniProtKB-EC"/>
</dbReference>
<comment type="caution">
    <text evidence="13">The sequence shown here is derived from an EMBL/GenBank/DDBJ whole genome shotgun (WGS) entry which is preliminary data.</text>
</comment>
<sequence>MSILNNGRLRSVSAASLTDALGRLVDHRAHVLDLVSPTPGRVLFGQAVTIRFVPFRSDLFDESRHSFARHFYDAVPAQPSRTVLVLDSSGHPDVSVGGGTKFSRLQNLGLAGLVTDARLRDFDELMHYEPVFYCRGETVRAGTEALMPIAANVPVSLDGTTVVPGDYIYADHSGTVVIPAGLLDQVLDVAAGIETQDRAFLAEIRHEDPEQVRSTGSREG</sequence>
<dbReference type="Proteomes" id="UP000474967">
    <property type="component" value="Unassembled WGS sequence"/>
</dbReference>
<evidence type="ECO:0000256" key="1">
    <source>
        <dbReference type="ARBA" id="ARBA00001342"/>
    </source>
</evidence>
<keyword evidence="12" id="KW-0479">Metal-binding</keyword>
<dbReference type="PANTHER" id="PTHR33254">
    <property type="entry name" value="4-HYDROXY-4-METHYL-2-OXOGLUTARATE ALDOLASE 3-RELATED"/>
    <property type="match status" value="1"/>
</dbReference>
<gene>
    <name evidence="13" type="ORF">G3T36_18250</name>
</gene>
<evidence type="ECO:0000256" key="4">
    <source>
        <dbReference type="ARBA" id="ARBA00011233"/>
    </source>
</evidence>
<comment type="cofactor">
    <cofactor evidence="12">
        <name>Mg(2+)</name>
        <dbReference type="ChEBI" id="CHEBI:18420"/>
    </cofactor>
</comment>
<dbReference type="RefSeq" id="WP_163291287.1">
    <property type="nucleotide sequence ID" value="NZ_JAAGWY010000005.1"/>
</dbReference>
<accession>A0A6L9Y299</accession>
<evidence type="ECO:0000256" key="7">
    <source>
        <dbReference type="ARBA" id="ARBA00016549"/>
    </source>
</evidence>
<reference evidence="13 14" key="1">
    <citation type="journal article" date="2014" name="J. Microbiol.">
        <title>Diaminobutyricibacter tongyongensis gen. nov., sp. nov. and Homoserinibacter gongjuensis gen. nov., sp. nov. belong to the family Microbacteriaceae.</title>
        <authorList>
            <person name="Kim S.J."/>
            <person name="Ahn J.H."/>
            <person name="Weon H.Y."/>
            <person name="Hamada M."/>
            <person name="Suzuki K."/>
            <person name="Kwon S.W."/>
        </authorList>
    </citation>
    <scope>NUCLEOTIDE SEQUENCE [LARGE SCALE GENOMIC DNA]</scope>
    <source>
        <strain evidence="13 14">NBRC 108724</strain>
    </source>
</reference>
<dbReference type="AlphaFoldDB" id="A0A6L9Y299"/>
<evidence type="ECO:0000256" key="6">
    <source>
        <dbReference type="ARBA" id="ARBA00012947"/>
    </source>
</evidence>
<evidence type="ECO:0000313" key="13">
    <source>
        <dbReference type="EMBL" id="NEN07801.1"/>
    </source>
</evidence>
<evidence type="ECO:0000256" key="9">
    <source>
        <dbReference type="ARBA" id="ARBA00030169"/>
    </source>
</evidence>
<comment type="catalytic activity">
    <reaction evidence="11">
        <text>oxaloacetate + H(+) = pyruvate + CO2</text>
        <dbReference type="Rhea" id="RHEA:15641"/>
        <dbReference type="ChEBI" id="CHEBI:15361"/>
        <dbReference type="ChEBI" id="CHEBI:15378"/>
        <dbReference type="ChEBI" id="CHEBI:16452"/>
        <dbReference type="ChEBI" id="CHEBI:16526"/>
        <dbReference type="EC" id="4.1.1.112"/>
    </reaction>
</comment>
<evidence type="ECO:0000256" key="12">
    <source>
        <dbReference type="PIRSR" id="PIRSR605493-1"/>
    </source>
</evidence>
<dbReference type="GO" id="GO:0008948">
    <property type="term" value="F:oxaloacetate decarboxylase activity"/>
    <property type="evidence" value="ECO:0007669"/>
    <property type="project" value="UniProtKB-EC"/>
</dbReference>
<evidence type="ECO:0000313" key="14">
    <source>
        <dbReference type="Proteomes" id="UP000474967"/>
    </source>
</evidence>
<feature type="binding site" evidence="12">
    <location>
        <position position="120"/>
    </location>
    <ligand>
        <name>substrate</name>
    </ligand>
</feature>
<comment type="catalytic activity">
    <reaction evidence="1">
        <text>4-hydroxy-4-methyl-2-oxoglutarate = 2 pyruvate</text>
        <dbReference type="Rhea" id="RHEA:22748"/>
        <dbReference type="ChEBI" id="CHEBI:15361"/>
        <dbReference type="ChEBI" id="CHEBI:58276"/>
        <dbReference type="EC" id="4.1.3.17"/>
    </reaction>
</comment>
<dbReference type="GO" id="GO:0046872">
    <property type="term" value="F:metal ion binding"/>
    <property type="evidence" value="ECO:0007669"/>
    <property type="project" value="UniProtKB-KW"/>
</dbReference>
<evidence type="ECO:0000256" key="3">
    <source>
        <dbReference type="ARBA" id="ARBA00008621"/>
    </source>
</evidence>
<dbReference type="InterPro" id="IPR036704">
    <property type="entry name" value="RraA/RraA-like_sf"/>
</dbReference>
<comment type="similarity">
    <text evidence="3">Belongs to the class II aldolase/RraA-like family.</text>
</comment>
<proteinExistence type="inferred from homology"/>
<evidence type="ECO:0000256" key="5">
    <source>
        <dbReference type="ARBA" id="ARBA00012213"/>
    </source>
</evidence>
<comment type="cofactor">
    <cofactor evidence="2">
        <name>a divalent metal cation</name>
        <dbReference type="ChEBI" id="CHEBI:60240"/>
    </cofactor>
</comment>
<keyword evidence="14" id="KW-1185">Reference proteome</keyword>
<dbReference type="EMBL" id="JAAGWY010000005">
    <property type="protein sequence ID" value="NEN07801.1"/>
    <property type="molecule type" value="Genomic_DNA"/>
</dbReference>
<feature type="binding site" evidence="12">
    <location>
        <position position="121"/>
    </location>
    <ligand>
        <name>Mg(2+)</name>
        <dbReference type="ChEBI" id="CHEBI:18420"/>
    </ligand>
</feature>
<dbReference type="CDD" id="cd16841">
    <property type="entry name" value="RraA_family"/>
    <property type="match status" value="1"/>
</dbReference>
<name>A0A6L9Y299_9MICO</name>
<comment type="function">
    <text evidence="8">Catalyzes the aldol cleavage of 4-hydroxy-4-methyl-2-oxoglutarate (HMG) into 2 molecules of pyruvate. Also contains a secondary oxaloacetate (OAA) decarboxylase activity due to the common pyruvate enolate transition state formed following C-C bond cleavage in the retro-aldol and decarboxylation reactions.</text>
</comment>
<dbReference type="SUPFAM" id="SSF89562">
    <property type="entry name" value="RraA-like"/>
    <property type="match status" value="1"/>
</dbReference>
<keyword evidence="12" id="KW-0460">Magnesium</keyword>
<dbReference type="EC" id="4.1.3.17" evidence="5"/>
<evidence type="ECO:0000256" key="11">
    <source>
        <dbReference type="ARBA" id="ARBA00047973"/>
    </source>
</evidence>
<dbReference type="Gene3D" id="3.50.30.40">
    <property type="entry name" value="Ribonuclease E inhibitor RraA/RraA-like"/>
    <property type="match status" value="1"/>
</dbReference>
<evidence type="ECO:0000256" key="10">
    <source>
        <dbReference type="ARBA" id="ARBA00032305"/>
    </source>
</evidence>
<evidence type="ECO:0000256" key="2">
    <source>
        <dbReference type="ARBA" id="ARBA00001968"/>
    </source>
</evidence>